<accession>A0A2T4ACB8</accession>
<dbReference type="RefSeq" id="XP_024774398.1">
    <property type="nucleotide sequence ID" value="XM_024919067.1"/>
</dbReference>
<dbReference type="AlphaFoldDB" id="A0A2T4ACB8"/>
<keyword evidence="2" id="KW-1185">Reference proteome</keyword>
<organism evidence="1 2">
    <name type="scientific">Trichoderma harzianum CBS 226.95</name>
    <dbReference type="NCBI Taxonomy" id="983964"/>
    <lineage>
        <taxon>Eukaryota</taxon>
        <taxon>Fungi</taxon>
        <taxon>Dikarya</taxon>
        <taxon>Ascomycota</taxon>
        <taxon>Pezizomycotina</taxon>
        <taxon>Sordariomycetes</taxon>
        <taxon>Hypocreomycetidae</taxon>
        <taxon>Hypocreales</taxon>
        <taxon>Hypocreaceae</taxon>
        <taxon>Trichoderma</taxon>
    </lineage>
</organism>
<evidence type="ECO:0000313" key="2">
    <source>
        <dbReference type="Proteomes" id="UP000241690"/>
    </source>
</evidence>
<name>A0A2T4ACB8_TRIHA</name>
<dbReference type="Proteomes" id="UP000241690">
    <property type="component" value="Unassembled WGS sequence"/>
</dbReference>
<dbReference type="STRING" id="983964.A0A2T4ACB8"/>
<evidence type="ECO:0000313" key="1">
    <source>
        <dbReference type="EMBL" id="PTB54721.1"/>
    </source>
</evidence>
<dbReference type="EMBL" id="KZ679680">
    <property type="protein sequence ID" value="PTB54721.1"/>
    <property type="molecule type" value="Genomic_DNA"/>
</dbReference>
<protein>
    <submittedName>
        <fullName evidence="1">Uncharacterized protein</fullName>
    </submittedName>
</protein>
<sequence>MYTIQYVYQGCYVPNPGGNFEFGLYVSKNIPTTSVDDCASFSASQPTGNTLYFALDTDSNGDSVCTCSNVITSNDYKHVRVYFLYNSPGRLSRTPGDRIYCGGNFVDDPLGSVFAAI</sequence>
<proteinExistence type="predicted"/>
<gene>
    <name evidence="1" type="ORF">M431DRAFT_508129</name>
</gene>
<reference evidence="1 2" key="1">
    <citation type="submission" date="2016-07" db="EMBL/GenBank/DDBJ databases">
        <title>Multiple horizontal gene transfer events from other fungi enriched the ability of initially mycotrophic Trichoderma (Ascomycota) to feed on dead plant biomass.</title>
        <authorList>
            <consortium name="DOE Joint Genome Institute"/>
            <person name="Aerts A."/>
            <person name="Atanasova L."/>
            <person name="Chenthamara K."/>
            <person name="Zhang J."/>
            <person name="Grujic M."/>
            <person name="Henrissat B."/>
            <person name="Kuo A."/>
            <person name="Salamov A."/>
            <person name="Lipzen A."/>
            <person name="Labutti K."/>
            <person name="Barry K."/>
            <person name="Miao Y."/>
            <person name="Rahimi M.J."/>
            <person name="Shen Q."/>
            <person name="Grigoriev I.V."/>
            <person name="Kubicek C.P."/>
            <person name="Druzhinina I.S."/>
        </authorList>
    </citation>
    <scope>NUCLEOTIDE SEQUENCE [LARGE SCALE GENOMIC DNA]</scope>
    <source>
        <strain evidence="1 2">CBS 226.95</strain>
    </source>
</reference>
<dbReference type="GeneID" id="36627636"/>